<evidence type="ECO:0000256" key="1">
    <source>
        <dbReference type="ARBA" id="ARBA00004651"/>
    </source>
</evidence>
<evidence type="ECO:0000313" key="8">
    <source>
        <dbReference type="Proteomes" id="UP000003082"/>
    </source>
</evidence>
<reference evidence="7 8" key="1">
    <citation type="submission" date="2008-08" db="EMBL/GenBank/DDBJ databases">
        <authorList>
            <person name="Madupu R."/>
            <person name="Durkin A.S."/>
            <person name="Torralba M."/>
            <person name="Methe B."/>
            <person name="Sutton G.G."/>
            <person name="Strausberg R.L."/>
            <person name="Nelson K.E."/>
        </authorList>
    </citation>
    <scope>NUCLEOTIDE SEQUENCE [LARGE SCALE GENOMIC DNA]</scope>
    <source>
        <strain evidence="7 8">RM3267</strain>
    </source>
</reference>
<dbReference type="GO" id="GO:0005886">
    <property type="term" value="C:plasma membrane"/>
    <property type="evidence" value="ECO:0007669"/>
    <property type="project" value="UniProtKB-SubCell"/>
</dbReference>
<feature type="transmembrane region" description="Helical" evidence="5">
    <location>
        <begin position="42"/>
        <end position="60"/>
    </location>
</feature>
<dbReference type="SUPFAM" id="SSF90123">
    <property type="entry name" value="ABC transporter transmembrane region"/>
    <property type="match status" value="1"/>
</dbReference>
<evidence type="ECO:0000259" key="6">
    <source>
        <dbReference type="PROSITE" id="PS50929"/>
    </source>
</evidence>
<keyword evidence="3 5" id="KW-1133">Transmembrane helix</keyword>
<protein>
    <recommendedName>
        <fullName evidence="6">ABC transmembrane type-1 domain-containing protein</fullName>
    </recommendedName>
</protein>
<sequence>MLAVLPSWFLGFTVTSLSKDTFSGFIYDFVKIFVESPAKYNLAVAGVVLFLLSSILFIIFRNFFCYIAITTAQYIIINVRKELFKKLTKIDFKEITKRSKGDLIYILMNDTQRLEYIFERPFYTIFSDVFDFIFISIFLIYRTYDFYDTTYCDAFYLHI</sequence>
<evidence type="ECO:0000256" key="3">
    <source>
        <dbReference type="ARBA" id="ARBA00022989"/>
    </source>
</evidence>
<dbReference type="GO" id="GO:0140359">
    <property type="term" value="F:ABC-type transporter activity"/>
    <property type="evidence" value="ECO:0007669"/>
    <property type="project" value="InterPro"/>
</dbReference>
<dbReference type="GO" id="GO:0005524">
    <property type="term" value="F:ATP binding"/>
    <property type="evidence" value="ECO:0007669"/>
    <property type="project" value="InterPro"/>
</dbReference>
<keyword evidence="8" id="KW-1185">Reference proteome</keyword>
<proteinExistence type="predicted"/>
<evidence type="ECO:0000256" key="4">
    <source>
        <dbReference type="ARBA" id="ARBA00023136"/>
    </source>
</evidence>
<dbReference type="InterPro" id="IPR011527">
    <property type="entry name" value="ABC1_TM_dom"/>
</dbReference>
<organism evidence="7 8">
    <name type="scientific">Campylobacter rectus RM3267</name>
    <dbReference type="NCBI Taxonomy" id="553218"/>
    <lineage>
        <taxon>Bacteria</taxon>
        <taxon>Pseudomonadati</taxon>
        <taxon>Campylobacterota</taxon>
        <taxon>Epsilonproteobacteria</taxon>
        <taxon>Campylobacterales</taxon>
        <taxon>Campylobacteraceae</taxon>
        <taxon>Campylobacter</taxon>
    </lineage>
</organism>
<comment type="caution">
    <text evidence="7">The sequence shown here is derived from an EMBL/GenBank/DDBJ whole genome shotgun (WGS) entry which is preliminary data.</text>
</comment>
<accession>B9D0Y6</accession>
<dbReference type="AlphaFoldDB" id="B9D0Y6"/>
<name>B9D0Y6_CAMRE</name>
<comment type="subcellular location">
    <subcellularLocation>
        <location evidence="1">Cell membrane</location>
        <topology evidence="1">Multi-pass membrane protein</topology>
    </subcellularLocation>
</comment>
<evidence type="ECO:0000256" key="2">
    <source>
        <dbReference type="ARBA" id="ARBA00022692"/>
    </source>
</evidence>
<dbReference type="Pfam" id="PF00664">
    <property type="entry name" value="ABC_membrane"/>
    <property type="match status" value="1"/>
</dbReference>
<gene>
    <name evidence="7" type="ORF">CAMRE0001_2791</name>
</gene>
<evidence type="ECO:0000256" key="5">
    <source>
        <dbReference type="SAM" id="Phobius"/>
    </source>
</evidence>
<dbReference type="Gene3D" id="1.20.1560.10">
    <property type="entry name" value="ABC transporter type 1, transmembrane domain"/>
    <property type="match status" value="1"/>
</dbReference>
<evidence type="ECO:0000313" key="7">
    <source>
        <dbReference type="EMBL" id="EEF14310.1"/>
    </source>
</evidence>
<dbReference type="PROSITE" id="PS50929">
    <property type="entry name" value="ABC_TM1F"/>
    <property type="match status" value="1"/>
</dbReference>
<feature type="domain" description="ABC transmembrane type-1" evidence="6">
    <location>
        <begin position="1"/>
        <end position="141"/>
    </location>
</feature>
<dbReference type="Proteomes" id="UP000003082">
    <property type="component" value="Unassembled WGS sequence"/>
</dbReference>
<keyword evidence="2 5" id="KW-0812">Transmembrane</keyword>
<dbReference type="InterPro" id="IPR036640">
    <property type="entry name" value="ABC1_TM_sf"/>
</dbReference>
<feature type="transmembrane region" description="Helical" evidence="5">
    <location>
        <begin position="122"/>
        <end position="141"/>
    </location>
</feature>
<keyword evidence="4 5" id="KW-0472">Membrane</keyword>
<dbReference type="EMBL" id="ACFU01000007">
    <property type="protein sequence ID" value="EEF14310.1"/>
    <property type="molecule type" value="Genomic_DNA"/>
</dbReference>